<dbReference type="PANTHER" id="PTHR30329:SF20">
    <property type="entry name" value="EXPORTED PROTEIN"/>
    <property type="match status" value="1"/>
</dbReference>
<keyword evidence="5 9" id="KW-1133">Transmembrane helix</keyword>
<accession>V5BJ60</accession>
<dbReference type="SUPFAM" id="SSF103088">
    <property type="entry name" value="OmpA-like"/>
    <property type="match status" value="1"/>
</dbReference>
<dbReference type="STRING" id="1116472.MGMO_25c00280"/>
<evidence type="ECO:0000256" key="5">
    <source>
        <dbReference type="ARBA" id="ARBA00022989"/>
    </source>
</evidence>
<dbReference type="RefSeq" id="WP_023493663.1">
    <property type="nucleotide sequence ID" value="NZ_AYLO01000025.1"/>
</dbReference>
<dbReference type="InterPro" id="IPR025713">
    <property type="entry name" value="MotB-like_N_dom"/>
</dbReference>
<evidence type="ECO:0000313" key="11">
    <source>
        <dbReference type="EMBL" id="ESS73350.1"/>
    </source>
</evidence>
<dbReference type="InterPro" id="IPR006665">
    <property type="entry name" value="OmpA-like"/>
</dbReference>
<dbReference type="PATRIC" id="fig|1116472.3.peg.781"/>
<evidence type="ECO:0000256" key="9">
    <source>
        <dbReference type="SAM" id="Phobius"/>
    </source>
</evidence>
<evidence type="ECO:0000256" key="8">
    <source>
        <dbReference type="SAM" id="Coils"/>
    </source>
</evidence>
<comment type="similarity">
    <text evidence="2">Belongs to the MotB family.</text>
</comment>
<keyword evidence="8" id="KW-0175">Coiled coil</keyword>
<feature type="transmembrane region" description="Helical" evidence="9">
    <location>
        <begin position="21"/>
        <end position="42"/>
    </location>
</feature>
<keyword evidence="4 9" id="KW-0812">Transmembrane</keyword>
<proteinExistence type="inferred from homology"/>
<dbReference type="CDD" id="cd07185">
    <property type="entry name" value="OmpA_C-like"/>
    <property type="match status" value="1"/>
</dbReference>
<evidence type="ECO:0000259" key="10">
    <source>
        <dbReference type="PROSITE" id="PS51123"/>
    </source>
</evidence>
<name>V5BJ60_9GAMM</name>
<feature type="domain" description="OmpA-like" evidence="10">
    <location>
        <begin position="262"/>
        <end position="382"/>
    </location>
</feature>
<evidence type="ECO:0000256" key="2">
    <source>
        <dbReference type="ARBA" id="ARBA00008914"/>
    </source>
</evidence>
<comment type="subcellular location">
    <subcellularLocation>
        <location evidence="1">Cell membrane</location>
        <topology evidence="1">Single-pass membrane protein</topology>
    </subcellularLocation>
</comment>
<dbReference type="eggNOG" id="COG1360">
    <property type="taxonomic scope" value="Bacteria"/>
</dbReference>
<evidence type="ECO:0000256" key="1">
    <source>
        <dbReference type="ARBA" id="ARBA00004162"/>
    </source>
</evidence>
<dbReference type="InterPro" id="IPR036737">
    <property type="entry name" value="OmpA-like_sf"/>
</dbReference>
<dbReference type="InterPro" id="IPR050330">
    <property type="entry name" value="Bact_OuterMem_StrucFunc"/>
</dbReference>
<evidence type="ECO:0000313" key="12">
    <source>
        <dbReference type="Proteomes" id="UP000017842"/>
    </source>
</evidence>
<protein>
    <submittedName>
        <fullName evidence="11">OmpA/MotB domain-containing protein</fullName>
    </submittedName>
</protein>
<keyword evidence="3" id="KW-1003">Cell membrane</keyword>
<comment type="caution">
    <text evidence="11">The sequence shown here is derived from an EMBL/GenBank/DDBJ whole genome shotgun (WGS) entry which is preliminary data.</text>
</comment>
<dbReference type="PANTHER" id="PTHR30329">
    <property type="entry name" value="STATOR ELEMENT OF FLAGELLAR MOTOR COMPLEX"/>
    <property type="match status" value="1"/>
</dbReference>
<sequence>MARHIRQRRKVMVDTNNHDRWIISYADFITLLFAFFVVMYSISSVNQGKYKNLSESLGTAFSNKEKPKAEKIIHPAQVKNSQVDTTSYDIAQAAFLDILNLPFESLELTKQAEVGPTEKWVSTAAILNGQASSPPLIDLSPKLDQLTPSVILAPPFESVAWDHQAGTAAEDKQAVDKAALPPDTVQLEPSANIDQSTLLDILDVPFESMKFDKQTTAEIEKTRELSEELLKERRQLNQVSDQLETALEAFIDDKLVSVKRNDYWIELEMNSELLFLSGEAALSPKAPPALKKIAEVVNTLPNAINVEGHTDNIPIGTLIFPSNWELSSARATSVVQELIKEGINPIRLSAVGYGEFHPIGDNTTEEGRFKNRRVTLVLMSQAFSRYGANDEERAKLLNLEPTTHVDHSPDSKP</sequence>
<evidence type="ECO:0000256" key="6">
    <source>
        <dbReference type="ARBA" id="ARBA00023136"/>
    </source>
</evidence>
<keyword evidence="12" id="KW-1185">Reference proteome</keyword>
<dbReference type="GO" id="GO:0005886">
    <property type="term" value="C:plasma membrane"/>
    <property type="evidence" value="ECO:0007669"/>
    <property type="project" value="UniProtKB-SubCell"/>
</dbReference>
<evidence type="ECO:0000256" key="7">
    <source>
        <dbReference type="PROSITE-ProRule" id="PRU00473"/>
    </source>
</evidence>
<evidence type="ECO:0000256" key="3">
    <source>
        <dbReference type="ARBA" id="ARBA00022475"/>
    </source>
</evidence>
<dbReference type="Pfam" id="PF00691">
    <property type="entry name" value="OmpA"/>
    <property type="match status" value="1"/>
</dbReference>
<gene>
    <name evidence="11" type="ORF">MGMO_25c00280</name>
</gene>
<feature type="coiled-coil region" evidence="8">
    <location>
        <begin position="219"/>
        <end position="249"/>
    </location>
</feature>
<evidence type="ECO:0000256" key="4">
    <source>
        <dbReference type="ARBA" id="ARBA00022692"/>
    </source>
</evidence>
<dbReference type="EMBL" id="AYLO01000025">
    <property type="protein sequence ID" value="ESS73350.1"/>
    <property type="molecule type" value="Genomic_DNA"/>
</dbReference>
<dbReference type="AlphaFoldDB" id="V5BJ60"/>
<dbReference type="PROSITE" id="PS51123">
    <property type="entry name" value="OMPA_2"/>
    <property type="match status" value="1"/>
</dbReference>
<dbReference type="Pfam" id="PF13677">
    <property type="entry name" value="MotB_plug"/>
    <property type="match status" value="1"/>
</dbReference>
<keyword evidence="6 7" id="KW-0472">Membrane</keyword>
<reference evidence="11 12" key="1">
    <citation type="journal article" date="2013" name="Genome Announc.">
        <title>Draft Genome Sequence of the Methanotrophic Gammaproteobacterium Methyloglobulus morosus DSM 22980 Strain KoM1.</title>
        <authorList>
            <person name="Poehlein A."/>
            <person name="Deutzmann J.S."/>
            <person name="Daniel R."/>
            <person name="Simeonova D.D."/>
        </authorList>
    </citation>
    <scope>NUCLEOTIDE SEQUENCE [LARGE SCALE GENOMIC DNA]</scope>
    <source>
        <strain evidence="11 12">KoM1</strain>
    </source>
</reference>
<dbReference type="Proteomes" id="UP000017842">
    <property type="component" value="Unassembled WGS sequence"/>
</dbReference>
<dbReference type="Gene3D" id="3.30.1330.60">
    <property type="entry name" value="OmpA-like domain"/>
    <property type="match status" value="1"/>
</dbReference>
<organism evidence="11 12">
    <name type="scientific">Methyloglobulus morosus KoM1</name>
    <dbReference type="NCBI Taxonomy" id="1116472"/>
    <lineage>
        <taxon>Bacteria</taxon>
        <taxon>Pseudomonadati</taxon>
        <taxon>Pseudomonadota</taxon>
        <taxon>Gammaproteobacteria</taxon>
        <taxon>Methylococcales</taxon>
        <taxon>Methylococcaceae</taxon>
        <taxon>Methyloglobulus</taxon>
    </lineage>
</organism>